<dbReference type="PANTHER" id="PTHR34471:SF1">
    <property type="entry name" value="ARGININE REPRESSOR"/>
    <property type="match status" value="1"/>
</dbReference>
<keyword evidence="8" id="KW-0055">Arginine biosynthesis</keyword>
<proteinExistence type="inferred from homology"/>
<evidence type="ECO:0000256" key="1">
    <source>
        <dbReference type="ARBA" id="ARBA00004496"/>
    </source>
</evidence>
<keyword evidence="6 8" id="KW-0238">DNA-binding</keyword>
<dbReference type="UniPathway" id="UPA00068"/>
<dbReference type="PRINTS" id="PR01467">
    <property type="entry name" value="ARGREPRESSOR"/>
</dbReference>
<dbReference type="HAMAP" id="MF_00173">
    <property type="entry name" value="Arg_repressor"/>
    <property type="match status" value="1"/>
</dbReference>
<dbReference type="Gene3D" id="1.10.10.10">
    <property type="entry name" value="Winged helix-like DNA-binding domain superfamily/Winged helix DNA-binding domain"/>
    <property type="match status" value="1"/>
</dbReference>
<dbReference type="InterPro" id="IPR001669">
    <property type="entry name" value="Arg_repress"/>
</dbReference>
<keyword evidence="3 8" id="KW-0963">Cytoplasm</keyword>
<dbReference type="GO" id="GO:1900079">
    <property type="term" value="P:regulation of arginine biosynthetic process"/>
    <property type="evidence" value="ECO:0007669"/>
    <property type="project" value="UniProtKB-UniRule"/>
</dbReference>
<evidence type="ECO:0000256" key="2">
    <source>
        <dbReference type="ARBA" id="ARBA00008316"/>
    </source>
</evidence>
<sequence length="182" mass="20268">MDALSPLSALLLTLNGTQVNKIAFWEYDFSSKDDRRDEFVKHHSVRQNAIRELVRSQSVRTQRELVSLLKKRGFVCTQATVSRDTAEMDLQKLPEEGYVLSEDVHLQRMLSEFVTEISFAGNLVVIHCRPSTAPAVASAIDDVDLDFCVGTIAGDDTVFLAVDDASHTKNVLKIIEQLSGTE</sequence>
<dbReference type="GO" id="GO:0034618">
    <property type="term" value="F:arginine binding"/>
    <property type="evidence" value="ECO:0007669"/>
    <property type="project" value="InterPro"/>
</dbReference>
<comment type="pathway">
    <text evidence="8">Amino-acid biosynthesis; L-arginine biosynthesis [regulation].</text>
</comment>
<dbReference type="InterPro" id="IPR036390">
    <property type="entry name" value="WH_DNA-bd_sf"/>
</dbReference>
<dbReference type="Proteomes" id="UP000004070">
    <property type="component" value="Unassembled WGS sequence"/>
</dbReference>
<comment type="similarity">
    <text evidence="2 8">Belongs to the ArgR family.</text>
</comment>
<organism evidence="11 12">
    <name type="scientific">Lancefieldella rimae (strain ATCC 49626 / DSM 7090 / CCUG 31168 / NBRC 15546 / VPI D140H-11A)</name>
    <name type="common">Atopobium rimae</name>
    <dbReference type="NCBI Taxonomy" id="553184"/>
    <lineage>
        <taxon>Bacteria</taxon>
        <taxon>Bacillati</taxon>
        <taxon>Actinomycetota</taxon>
        <taxon>Coriobacteriia</taxon>
        <taxon>Coriobacteriales</taxon>
        <taxon>Atopobiaceae</taxon>
        <taxon>Lancefieldella</taxon>
    </lineage>
</organism>
<evidence type="ECO:0000259" key="10">
    <source>
        <dbReference type="Pfam" id="PF02863"/>
    </source>
</evidence>
<gene>
    <name evidence="8" type="primary">argR</name>
    <name evidence="11" type="ORF">ATORI0001_0777</name>
</gene>
<comment type="caution">
    <text evidence="11">The sequence shown here is derived from an EMBL/GenBank/DDBJ whole genome shotgun (WGS) entry which is preliminary data.</text>
</comment>
<comment type="function">
    <text evidence="8">Regulates arginine biosynthesis genes.</text>
</comment>
<dbReference type="GO" id="GO:0051259">
    <property type="term" value="P:protein complex oligomerization"/>
    <property type="evidence" value="ECO:0007669"/>
    <property type="project" value="InterPro"/>
</dbReference>
<dbReference type="Pfam" id="PF01316">
    <property type="entry name" value="Arg_repressor"/>
    <property type="match status" value="1"/>
</dbReference>
<accession>B9CL63</accession>
<evidence type="ECO:0000313" key="12">
    <source>
        <dbReference type="Proteomes" id="UP000004070"/>
    </source>
</evidence>
<evidence type="ECO:0000256" key="3">
    <source>
        <dbReference type="ARBA" id="ARBA00022490"/>
    </source>
</evidence>
<evidence type="ECO:0000313" key="11">
    <source>
        <dbReference type="EMBL" id="EEE17894.1"/>
    </source>
</evidence>
<keyword evidence="7 8" id="KW-0804">Transcription</keyword>
<evidence type="ECO:0000256" key="4">
    <source>
        <dbReference type="ARBA" id="ARBA00022491"/>
    </source>
</evidence>
<dbReference type="InterPro" id="IPR020900">
    <property type="entry name" value="Arg_repress_DNA-bd"/>
</dbReference>
<dbReference type="Gene3D" id="3.30.1360.40">
    <property type="match status" value="1"/>
</dbReference>
<dbReference type="GO" id="GO:0003700">
    <property type="term" value="F:DNA-binding transcription factor activity"/>
    <property type="evidence" value="ECO:0007669"/>
    <property type="project" value="UniProtKB-UniRule"/>
</dbReference>
<keyword evidence="5 8" id="KW-0805">Transcription regulation</keyword>
<evidence type="ECO:0000259" key="9">
    <source>
        <dbReference type="Pfam" id="PF01316"/>
    </source>
</evidence>
<dbReference type="GO" id="GO:0006526">
    <property type="term" value="P:L-arginine biosynthetic process"/>
    <property type="evidence" value="ECO:0007669"/>
    <property type="project" value="UniProtKB-UniPathway"/>
</dbReference>
<feature type="domain" description="Arginine repressor DNA-binding" evidence="9">
    <location>
        <begin position="45"/>
        <end position="97"/>
    </location>
</feature>
<evidence type="ECO:0000256" key="5">
    <source>
        <dbReference type="ARBA" id="ARBA00023015"/>
    </source>
</evidence>
<dbReference type="GO" id="GO:0003677">
    <property type="term" value="F:DNA binding"/>
    <property type="evidence" value="ECO:0007669"/>
    <property type="project" value="UniProtKB-KW"/>
</dbReference>
<dbReference type="SUPFAM" id="SSF46785">
    <property type="entry name" value="Winged helix' DNA-binding domain"/>
    <property type="match status" value="1"/>
</dbReference>
<dbReference type="EMBL" id="ACFE01000001">
    <property type="protein sequence ID" value="EEE17894.1"/>
    <property type="molecule type" value="Genomic_DNA"/>
</dbReference>
<dbReference type="SUPFAM" id="SSF55252">
    <property type="entry name" value="C-terminal domain of arginine repressor"/>
    <property type="match status" value="1"/>
</dbReference>
<dbReference type="STRING" id="1383.IV60_GL000074"/>
<reference evidence="11 12" key="1">
    <citation type="submission" date="2009-01" db="EMBL/GenBank/DDBJ databases">
        <authorList>
            <person name="Madupu R."/>
            <person name="Sebastian Y."/>
            <person name="Durkin A.S."/>
            <person name="Torralba M."/>
            <person name="Methe B."/>
            <person name="Sutton G.G."/>
            <person name="Strausberg R.L."/>
            <person name="Nelson K.E."/>
        </authorList>
    </citation>
    <scope>NUCLEOTIDE SEQUENCE [LARGE SCALE GENOMIC DNA]</scope>
    <source>
        <strain evidence="11 12">ATCC 49626</strain>
    </source>
</reference>
<evidence type="ECO:0000256" key="6">
    <source>
        <dbReference type="ARBA" id="ARBA00023125"/>
    </source>
</evidence>
<dbReference type="AlphaFoldDB" id="B9CL63"/>
<keyword evidence="8" id="KW-0028">Amino-acid biosynthesis</keyword>
<dbReference type="RefSeq" id="WP_003148421.1">
    <property type="nucleotide sequence ID" value="NZ_ACFE01000001.1"/>
</dbReference>
<feature type="domain" description="Arginine repressor C-terminal" evidence="10">
    <location>
        <begin position="110"/>
        <end position="176"/>
    </location>
</feature>
<dbReference type="InterPro" id="IPR036388">
    <property type="entry name" value="WH-like_DNA-bd_sf"/>
</dbReference>
<dbReference type="PANTHER" id="PTHR34471">
    <property type="entry name" value="ARGININE REPRESSOR"/>
    <property type="match status" value="1"/>
</dbReference>
<evidence type="ECO:0000256" key="8">
    <source>
        <dbReference type="HAMAP-Rule" id="MF_00173"/>
    </source>
</evidence>
<dbReference type="InterPro" id="IPR020899">
    <property type="entry name" value="Arg_repress_C"/>
</dbReference>
<dbReference type="InterPro" id="IPR036251">
    <property type="entry name" value="Arg_repress_C_sf"/>
</dbReference>
<dbReference type="GeneID" id="84905347"/>
<evidence type="ECO:0000256" key="7">
    <source>
        <dbReference type="ARBA" id="ARBA00023163"/>
    </source>
</evidence>
<dbReference type="GO" id="GO:0005737">
    <property type="term" value="C:cytoplasm"/>
    <property type="evidence" value="ECO:0007669"/>
    <property type="project" value="UniProtKB-SubCell"/>
</dbReference>
<comment type="subcellular location">
    <subcellularLocation>
        <location evidence="1 8">Cytoplasm</location>
    </subcellularLocation>
</comment>
<protein>
    <recommendedName>
        <fullName evidence="8">Arginine repressor</fullName>
    </recommendedName>
</protein>
<dbReference type="Pfam" id="PF02863">
    <property type="entry name" value="Arg_repressor_C"/>
    <property type="match status" value="1"/>
</dbReference>
<dbReference type="eggNOG" id="COG1438">
    <property type="taxonomic scope" value="Bacteria"/>
</dbReference>
<keyword evidence="4 8" id="KW-0678">Repressor</keyword>
<name>B9CL63_LANR4</name>